<dbReference type="AlphaFoldDB" id="A0A0E9U8F9"/>
<sequence>MKLVLDIHMSIEPQLPCSTILMVLLLGTFASRHIKLLT</sequence>
<accession>A0A0E9U8F9</accession>
<reference evidence="1" key="1">
    <citation type="submission" date="2014-11" db="EMBL/GenBank/DDBJ databases">
        <authorList>
            <person name="Amaro Gonzalez C."/>
        </authorList>
    </citation>
    <scope>NUCLEOTIDE SEQUENCE</scope>
</reference>
<dbReference type="EMBL" id="GBXM01046373">
    <property type="protein sequence ID" value="JAH62204.1"/>
    <property type="molecule type" value="Transcribed_RNA"/>
</dbReference>
<evidence type="ECO:0000313" key="1">
    <source>
        <dbReference type="EMBL" id="JAH62204.1"/>
    </source>
</evidence>
<organism evidence="1">
    <name type="scientific">Anguilla anguilla</name>
    <name type="common">European freshwater eel</name>
    <name type="synonym">Muraena anguilla</name>
    <dbReference type="NCBI Taxonomy" id="7936"/>
    <lineage>
        <taxon>Eukaryota</taxon>
        <taxon>Metazoa</taxon>
        <taxon>Chordata</taxon>
        <taxon>Craniata</taxon>
        <taxon>Vertebrata</taxon>
        <taxon>Euteleostomi</taxon>
        <taxon>Actinopterygii</taxon>
        <taxon>Neopterygii</taxon>
        <taxon>Teleostei</taxon>
        <taxon>Anguilliformes</taxon>
        <taxon>Anguillidae</taxon>
        <taxon>Anguilla</taxon>
    </lineage>
</organism>
<name>A0A0E9U8F9_ANGAN</name>
<proteinExistence type="predicted"/>
<protein>
    <submittedName>
        <fullName evidence="1">Uncharacterized protein</fullName>
    </submittedName>
</protein>
<reference evidence="1" key="2">
    <citation type="journal article" date="2015" name="Fish Shellfish Immunol.">
        <title>Early steps in the European eel (Anguilla anguilla)-Vibrio vulnificus interaction in the gills: Role of the RtxA13 toxin.</title>
        <authorList>
            <person name="Callol A."/>
            <person name="Pajuelo D."/>
            <person name="Ebbesson L."/>
            <person name="Teles M."/>
            <person name="MacKenzie S."/>
            <person name="Amaro C."/>
        </authorList>
    </citation>
    <scope>NUCLEOTIDE SEQUENCE</scope>
</reference>